<dbReference type="RefSeq" id="WP_155700006.1">
    <property type="nucleotide sequence ID" value="NZ_CP034235.1"/>
</dbReference>
<dbReference type="InterPro" id="IPR036291">
    <property type="entry name" value="NAD(P)-bd_dom_sf"/>
</dbReference>
<dbReference type="PANTHER" id="PTHR21363">
    <property type="entry name" value="PREPHENATE DEHYDROGENASE"/>
    <property type="match status" value="1"/>
</dbReference>
<dbReference type="InterPro" id="IPR013116">
    <property type="entry name" value="KARI_N"/>
</dbReference>
<evidence type="ECO:0000259" key="3">
    <source>
        <dbReference type="Pfam" id="PF16896"/>
    </source>
</evidence>
<sequence>MTTITLIGAGGKMGCRITDNLKDTEYKVFYVEVGEQGKLNLASRGLAATEMKVAVGQSDVVIMAVPDVRIGVISATIVPEMQSGAMMILLDPAAAYLGKLPEREDITYFVSHPCHPPVFNDETTMEAKKDFFGGVLAKQAIVCALKQGPDEDYLKGEDVAKIMYSPVIRSHRITVDQMAILEPTMAETVSSMVVTMLGEALDETVKRGVPLEAAKDFMLGHINIQLAIVFGAAGNPFSDACLIAIEYGKRHMIKEDWKKLFEPASIYDQVDVMLHPEKLKKPI</sequence>
<feature type="domain" description="Phosphogluconate dehydrogenase (decarboxylating) C-terminal" evidence="3">
    <location>
        <begin position="120"/>
        <end position="273"/>
    </location>
</feature>
<dbReference type="EMBL" id="CP034235">
    <property type="protein sequence ID" value="QGQ94991.1"/>
    <property type="molecule type" value="Genomic_DNA"/>
</dbReference>
<evidence type="ECO:0000259" key="2">
    <source>
        <dbReference type="Pfam" id="PF07991"/>
    </source>
</evidence>
<dbReference type="InterPro" id="IPR031663">
    <property type="entry name" value="PGDH_C"/>
</dbReference>
<protein>
    <submittedName>
        <fullName evidence="4">Semialdehyde dehydrogenase</fullName>
    </submittedName>
</protein>
<keyword evidence="5" id="KW-1185">Reference proteome</keyword>
<keyword evidence="1" id="KW-0560">Oxidoreductase</keyword>
<feature type="domain" description="KARI N-terminal Rossmann" evidence="2">
    <location>
        <begin position="3"/>
        <end position="88"/>
    </location>
</feature>
<dbReference type="OrthoDB" id="1677316at2"/>
<dbReference type="AlphaFoldDB" id="A0A6B8RES3"/>
<accession>A0A6B8RES3</accession>
<dbReference type="InterPro" id="IPR050812">
    <property type="entry name" value="Preph/Arog_dehydrog"/>
</dbReference>
<evidence type="ECO:0000313" key="4">
    <source>
        <dbReference type="EMBL" id="QGQ94991.1"/>
    </source>
</evidence>
<reference evidence="5" key="1">
    <citation type="submission" date="2018-11" db="EMBL/GenBank/DDBJ databases">
        <title>Complete genome sequence of Paenibacillus sp. ML311-T8.</title>
        <authorList>
            <person name="Nam Y.-D."/>
            <person name="Kang J."/>
            <person name="Chung W.-H."/>
            <person name="Park Y.S."/>
        </authorList>
    </citation>
    <scope>NUCLEOTIDE SEQUENCE [LARGE SCALE GENOMIC DNA]</scope>
    <source>
        <strain evidence="5">ML311-T8</strain>
    </source>
</reference>
<dbReference type="Pfam" id="PF07991">
    <property type="entry name" value="KARI_N"/>
    <property type="match status" value="1"/>
</dbReference>
<dbReference type="SUPFAM" id="SSF51735">
    <property type="entry name" value="NAD(P)-binding Rossmann-fold domains"/>
    <property type="match status" value="1"/>
</dbReference>
<dbReference type="PANTHER" id="PTHR21363:SF0">
    <property type="entry name" value="PREPHENATE DEHYDROGENASE [NADP(+)]"/>
    <property type="match status" value="1"/>
</dbReference>
<dbReference type="Gene3D" id="3.40.50.720">
    <property type="entry name" value="NAD(P)-binding Rossmann-like Domain"/>
    <property type="match status" value="1"/>
</dbReference>
<dbReference type="GO" id="GO:0008977">
    <property type="term" value="F:prephenate dehydrogenase (NAD+) activity"/>
    <property type="evidence" value="ECO:0007669"/>
    <property type="project" value="TreeGrafter"/>
</dbReference>
<organism evidence="4 5">
    <name type="scientific">Paenibacillus psychroresistens</name>
    <dbReference type="NCBI Taxonomy" id="1778678"/>
    <lineage>
        <taxon>Bacteria</taxon>
        <taxon>Bacillati</taxon>
        <taxon>Bacillota</taxon>
        <taxon>Bacilli</taxon>
        <taxon>Bacillales</taxon>
        <taxon>Paenibacillaceae</taxon>
        <taxon>Paenibacillus</taxon>
    </lineage>
</organism>
<name>A0A6B8RES3_9BACL</name>
<dbReference type="GO" id="GO:0070403">
    <property type="term" value="F:NAD+ binding"/>
    <property type="evidence" value="ECO:0007669"/>
    <property type="project" value="TreeGrafter"/>
</dbReference>
<dbReference type="Pfam" id="PF16896">
    <property type="entry name" value="PGDH_C"/>
    <property type="match status" value="1"/>
</dbReference>
<evidence type="ECO:0000313" key="5">
    <source>
        <dbReference type="Proteomes" id="UP000426246"/>
    </source>
</evidence>
<dbReference type="Gene3D" id="1.10.3640.10">
    <property type="entry name" value="Semialdehyde dehydrogenase-like, C-terminal"/>
    <property type="match status" value="1"/>
</dbReference>
<dbReference type="GO" id="GO:0006571">
    <property type="term" value="P:tyrosine biosynthetic process"/>
    <property type="evidence" value="ECO:0007669"/>
    <property type="project" value="TreeGrafter"/>
</dbReference>
<gene>
    <name evidence="4" type="ORF">EHS13_08895</name>
</gene>
<evidence type="ECO:0000256" key="1">
    <source>
        <dbReference type="ARBA" id="ARBA00023002"/>
    </source>
</evidence>
<dbReference type="Proteomes" id="UP000426246">
    <property type="component" value="Chromosome"/>
</dbReference>
<dbReference type="KEGG" id="ppsc:EHS13_08895"/>
<dbReference type="InterPro" id="IPR037161">
    <property type="entry name" value="Semialdehyde_DH-like_C"/>
</dbReference>
<proteinExistence type="predicted"/>